<reference evidence="3 4" key="1">
    <citation type="submission" date="2018-06" db="EMBL/GenBank/DDBJ databases">
        <authorList>
            <consortium name="Pathogen Informatics"/>
            <person name="Doyle S."/>
        </authorList>
    </citation>
    <scope>NUCLEOTIDE SEQUENCE [LARGE SCALE GENOMIC DNA]</scope>
    <source>
        <strain evidence="3 4">NCTC7915</strain>
    </source>
</reference>
<dbReference type="AlphaFoldDB" id="A0AA46BPP3"/>
<protein>
    <submittedName>
        <fullName evidence="3">Uncharacterized protein</fullName>
    </submittedName>
</protein>
<evidence type="ECO:0000313" key="3">
    <source>
        <dbReference type="EMBL" id="STD13468.1"/>
    </source>
</evidence>
<feature type="region of interest" description="Disordered" evidence="1">
    <location>
        <begin position="1"/>
        <end position="29"/>
    </location>
</feature>
<evidence type="ECO:0000256" key="1">
    <source>
        <dbReference type="SAM" id="MobiDB-lite"/>
    </source>
</evidence>
<accession>A0AA46BPP3</accession>
<dbReference type="EMBL" id="UFYA01000001">
    <property type="protein sequence ID" value="STD13468.1"/>
    <property type="molecule type" value="Genomic_DNA"/>
</dbReference>
<evidence type="ECO:0000313" key="4">
    <source>
        <dbReference type="Proteomes" id="UP000254118"/>
    </source>
</evidence>
<keyword evidence="2" id="KW-0472">Membrane</keyword>
<keyword evidence="2" id="KW-0812">Transmembrane</keyword>
<keyword evidence="2" id="KW-1133">Transmembrane helix</keyword>
<organism evidence="3 4">
    <name type="scientific">Dermatophilus congolensis</name>
    <dbReference type="NCBI Taxonomy" id="1863"/>
    <lineage>
        <taxon>Bacteria</taxon>
        <taxon>Bacillati</taxon>
        <taxon>Actinomycetota</taxon>
        <taxon>Actinomycetes</taxon>
        <taxon>Micrococcales</taxon>
        <taxon>Dermatophilaceae</taxon>
        <taxon>Dermatophilus</taxon>
    </lineage>
</organism>
<feature type="transmembrane region" description="Helical" evidence="2">
    <location>
        <begin position="45"/>
        <end position="72"/>
    </location>
</feature>
<proteinExistence type="predicted"/>
<evidence type="ECO:0000256" key="2">
    <source>
        <dbReference type="SAM" id="Phobius"/>
    </source>
</evidence>
<name>A0AA46BPP3_9MICO</name>
<comment type="caution">
    <text evidence="3">The sequence shown here is derived from an EMBL/GenBank/DDBJ whole genome shotgun (WGS) entry which is preliminary data.</text>
</comment>
<dbReference type="Proteomes" id="UP000254118">
    <property type="component" value="Unassembled WGS sequence"/>
</dbReference>
<sequence>MNNRNYHGNADWETGPLPTQPVATDASPPTPYVYRTTGKDRFVRVLLVVSLLLHVVTLAIIGFVAVTVLTLAQQVSATLTGISNVTKNLQDTQKNLGDRLGKLGDSVPRATDLPTIPDVDPSDIPVIGKVCEIVGC</sequence>
<dbReference type="RefSeq" id="WP_115031576.1">
    <property type="nucleotide sequence ID" value="NZ_UFYA01000001.1"/>
</dbReference>
<gene>
    <name evidence="3" type="ORF">NCTC7915_01928</name>
</gene>